<accession>A0A317UWF8</accession>
<evidence type="ECO:0000313" key="1">
    <source>
        <dbReference type="EMBL" id="PWY64310.1"/>
    </source>
</evidence>
<comment type="caution">
    <text evidence="1">The sequence shown here is derived from an EMBL/GenBank/DDBJ whole genome shotgun (WGS) entry which is preliminary data.</text>
</comment>
<gene>
    <name evidence="1" type="ORF">BO70DRAFT_367024</name>
</gene>
<dbReference type="GeneID" id="37066717"/>
<dbReference type="AlphaFoldDB" id="A0A317UWF8"/>
<proteinExistence type="predicted"/>
<protein>
    <submittedName>
        <fullName evidence="1">Uncharacterized protein</fullName>
    </submittedName>
</protein>
<organism evidence="1 2">
    <name type="scientific">Aspergillus heteromorphus CBS 117.55</name>
    <dbReference type="NCBI Taxonomy" id="1448321"/>
    <lineage>
        <taxon>Eukaryota</taxon>
        <taxon>Fungi</taxon>
        <taxon>Dikarya</taxon>
        <taxon>Ascomycota</taxon>
        <taxon>Pezizomycotina</taxon>
        <taxon>Eurotiomycetes</taxon>
        <taxon>Eurotiomycetidae</taxon>
        <taxon>Eurotiales</taxon>
        <taxon>Aspergillaceae</taxon>
        <taxon>Aspergillus</taxon>
        <taxon>Aspergillus subgen. Circumdati</taxon>
    </lineage>
</organism>
<dbReference type="VEuPathDB" id="FungiDB:BO70DRAFT_367024"/>
<reference evidence="1 2" key="1">
    <citation type="submission" date="2016-12" db="EMBL/GenBank/DDBJ databases">
        <title>The genomes of Aspergillus section Nigri reveals drivers in fungal speciation.</title>
        <authorList>
            <consortium name="DOE Joint Genome Institute"/>
            <person name="Vesth T.C."/>
            <person name="Nybo J."/>
            <person name="Theobald S."/>
            <person name="Brandl J."/>
            <person name="Frisvad J.C."/>
            <person name="Nielsen K.F."/>
            <person name="Lyhne E.K."/>
            <person name="Kogle M.E."/>
            <person name="Kuo A."/>
            <person name="Riley R."/>
            <person name="Clum A."/>
            <person name="Nolan M."/>
            <person name="Lipzen A."/>
            <person name="Salamov A."/>
            <person name="Henrissat B."/>
            <person name="Wiebenga A."/>
            <person name="De Vries R.P."/>
            <person name="Grigoriev I.V."/>
            <person name="Mortensen U.H."/>
            <person name="Andersen M.R."/>
            <person name="Baker S.E."/>
        </authorList>
    </citation>
    <scope>NUCLEOTIDE SEQUENCE [LARGE SCALE GENOMIC DNA]</scope>
    <source>
        <strain evidence="1 2">CBS 117.55</strain>
    </source>
</reference>
<keyword evidence="2" id="KW-1185">Reference proteome</keyword>
<evidence type="ECO:0000313" key="2">
    <source>
        <dbReference type="Proteomes" id="UP000247233"/>
    </source>
</evidence>
<dbReference type="Proteomes" id="UP000247233">
    <property type="component" value="Unassembled WGS sequence"/>
</dbReference>
<name>A0A317UWF8_9EURO</name>
<sequence>MEVRWEQGSGQNSSRFWSKIRSPSAVLFSSWKGRIRTNAIGYLDLLYLGTCLPVYLSTCLPTYLPGSA</sequence>
<dbReference type="EMBL" id="MSFL01000064">
    <property type="protein sequence ID" value="PWY64310.1"/>
    <property type="molecule type" value="Genomic_DNA"/>
</dbReference>
<dbReference type="RefSeq" id="XP_025394274.1">
    <property type="nucleotide sequence ID" value="XM_025544480.1"/>
</dbReference>